<dbReference type="AlphaFoldDB" id="A0A1V4EW22"/>
<dbReference type="Proteomes" id="UP000190229">
    <property type="component" value="Unassembled WGS sequence"/>
</dbReference>
<name>A0A1V4EW22_9BACL</name>
<evidence type="ECO:0000313" key="1">
    <source>
        <dbReference type="EMBL" id="OPG17119.1"/>
    </source>
</evidence>
<evidence type="ECO:0000313" key="2">
    <source>
        <dbReference type="Proteomes" id="UP000190229"/>
    </source>
</evidence>
<reference evidence="1 2" key="1">
    <citation type="submission" date="2017-02" db="EMBL/GenBank/DDBJ databases">
        <title>Draft genome of Acidibacillus ferrooxidans Huett2.</title>
        <authorList>
            <person name="Schopf S."/>
        </authorList>
    </citation>
    <scope>NUCLEOTIDE SEQUENCE [LARGE SCALE GENOMIC DNA]</scope>
    <source>
        <strain evidence="1 2">Huett2</strain>
    </source>
</reference>
<dbReference type="EMBL" id="MWPS01000006">
    <property type="protein sequence ID" value="OPG17119.1"/>
    <property type="molecule type" value="Genomic_DNA"/>
</dbReference>
<proteinExistence type="predicted"/>
<accession>A0A1V4EW22</accession>
<dbReference type="RefSeq" id="WP_079289923.1">
    <property type="nucleotide sequence ID" value="NZ_MWPS01000006.1"/>
</dbReference>
<keyword evidence="2" id="KW-1185">Reference proteome</keyword>
<comment type="caution">
    <text evidence="1">The sequence shown here is derived from an EMBL/GenBank/DDBJ whole genome shotgun (WGS) entry which is preliminary data.</text>
</comment>
<protein>
    <submittedName>
        <fullName evidence="1">Uncharacterized protein</fullName>
    </submittedName>
</protein>
<gene>
    <name evidence="1" type="ORF">B2M26_03155</name>
</gene>
<sequence>MTFSKKELHQLIDALHEESQLRAAHAALTAISEASDQSWYWSEHWQEGEREADADKKTGRISEAFASVDDLMRNLRGENKS</sequence>
<organism evidence="1 2">
    <name type="scientific">Ferroacidibacillus organovorans</name>
    <dbReference type="NCBI Taxonomy" id="1765683"/>
    <lineage>
        <taxon>Bacteria</taxon>
        <taxon>Bacillati</taxon>
        <taxon>Bacillota</taxon>
        <taxon>Bacilli</taxon>
        <taxon>Bacillales</taxon>
        <taxon>Alicyclobacillaceae</taxon>
        <taxon>Ferroacidibacillus</taxon>
    </lineage>
</organism>